<proteinExistence type="predicted"/>
<reference evidence="1" key="1">
    <citation type="submission" date="2019-08" db="EMBL/GenBank/DDBJ databases">
        <authorList>
            <person name="Kucharzyk K."/>
            <person name="Murdoch R.W."/>
            <person name="Higgins S."/>
            <person name="Loffler F."/>
        </authorList>
    </citation>
    <scope>NUCLEOTIDE SEQUENCE</scope>
</reference>
<sequence length="92" mass="10008">MQLIIACTMKNGRAGFFGKLPKGRIQRKAVSLRHRAKVHARDAVRGTALPTGHADSTLAQAQPGVWHNQSLVHFHKHAQTAAARAGAKRIVK</sequence>
<accession>A0A645D598</accession>
<name>A0A645D598_9ZZZZ</name>
<organism evidence="1">
    <name type="scientific">bioreactor metagenome</name>
    <dbReference type="NCBI Taxonomy" id="1076179"/>
    <lineage>
        <taxon>unclassified sequences</taxon>
        <taxon>metagenomes</taxon>
        <taxon>ecological metagenomes</taxon>
    </lineage>
</organism>
<dbReference type="EMBL" id="VSSQ01032518">
    <property type="protein sequence ID" value="MPM83802.1"/>
    <property type="molecule type" value="Genomic_DNA"/>
</dbReference>
<evidence type="ECO:0000313" key="1">
    <source>
        <dbReference type="EMBL" id="MPM83802.1"/>
    </source>
</evidence>
<protein>
    <submittedName>
        <fullName evidence="1">Uncharacterized protein</fullName>
    </submittedName>
</protein>
<dbReference type="AlphaFoldDB" id="A0A645D598"/>
<comment type="caution">
    <text evidence="1">The sequence shown here is derived from an EMBL/GenBank/DDBJ whole genome shotgun (WGS) entry which is preliminary data.</text>
</comment>
<gene>
    <name evidence="1" type="ORF">SDC9_130871</name>
</gene>